<dbReference type="GO" id="GO:0016020">
    <property type="term" value="C:membrane"/>
    <property type="evidence" value="ECO:0007669"/>
    <property type="project" value="TreeGrafter"/>
</dbReference>
<organism evidence="2 3">
    <name type="scientific">Triticum turgidum subsp. durum</name>
    <name type="common">Durum wheat</name>
    <name type="synonym">Triticum durum</name>
    <dbReference type="NCBI Taxonomy" id="4567"/>
    <lineage>
        <taxon>Eukaryota</taxon>
        <taxon>Viridiplantae</taxon>
        <taxon>Streptophyta</taxon>
        <taxon>Embryophyta</taxon>
        <taxon>Tracheophyta</taxon>
        <taxon>Spermatophyta</taxon>
        <taxon>Magnoliopsida</taxon>
        <taxon>Liliopsida</taxon>
        <taxon>Poales</taxon>
        <taxon>Poaceae</taxon>
        <taxon>BOP clade</taxon>
        <taxon>Pooideae</taxon>
        <taxon>Triticodae</taxon>
        <taxon>Triticeae</taxon>
        <taxon>Triticinae</taxon>
        <taxon>Triticum</taxon>
    </lineage>
</organism>
<dbReference type="Gramene" id="TRITD5Bv1G092180.3">
    <property type="protein sequence ID" value="TRITD5Bv1G092180.3"/>
    <property type="gene ID" value="TRITD5Bv1G092180"/>
</dbReference>
<evidence type="ECO:0000313" key="2">
    <source>
        <dbReference type="EMBL" id="VAI30214.1"/>
    </source>
</evidence>
<keyword evidence="1" id="KW-0472">Membrane</keyword>
<gene>
    <name evidence="2" type="ORF">TRITD_5Bv1G092180</name>
</gene>
<feature type="transmembrane region" description="Helical" evidence="1">
    <location>
        <begin position="190"/>
        <end position="212"/>
    </location>
</feature>
<sequence>MRLPPPTDVLELFSGGGAAADAAGGEGPGRKIAGVRVPGPPPSAHRHCLQCHRPRPRRRLGVRAPPAQRQPPEERFVSVLPIRPAHRRHRAAARGEDSARVPQPAQLVTALLPASARVHLPRCVWFDLDGVPQFRDQEASNVCATYRQGHFSVVVNSSEVAPAPLPPGAIAPPIPAAGGPTKGSSQAWKVAVGVVGGAIALGLLSSVLLCLVRHKRAKKLEVMERNSEVGETLRMAQVGRAQAPVALWTRTKPVIESEYAA</sequence>
<dbReference type="AlphaFoldDB" id="A0A9R0X508"/>
<keyword evidence="1" id="KW-0812">Transmembrane</keyword>
<evidence type="ECO:0000256" key="1">
    <source>
        <dbReference type="SAM" id="Phobius"/>
    </source>
</evidence>
<dbReference type="InterPro" id="IPR010605">
    <property type="entry name" value="DUF1191"/>
</dbReference>
<reference evidence="2 3" key="1">
    <citation type="submission" date="2017-09" db="EMBL/GenBank/DDBJ databases">
        <authorList>
            <consortium name="International Durum Wheat Genome Sequencing Consortium (IDWGSC)"/>
            <person name="Milanesi L."/>
        </authorList>
    </citation>
    <scope>NUCLEOTIDE SEQUENCE [LARGE SCALE GENOMIC DNA]</scope>
    <source>
        <strain evidence="3">cv. Svevo</strain>
    </source>
</reference>
<protein>
    <submittedName>
        <fullName evidence="2">Uncharacterized protein</fullName>
    </submittedName>
</protein>
<dbReference type="Pfam" id="PF06697">
    <property type="entry name" value="DUF1191"/>
    <property type="match status" value="1"/>
</dbReference>
<dbReference type="PANTHER" id="PTHR33512">
    <property type="entry name" value="PROTEIN, PUTATIVE (DUF1191)-RELATED"/>
    <property type="match status" value="1"/>
</dbReference>
<name>A0A9R0X508_TRITD</name>
<keyword evidence="3" id="KW-1185">Reference proteome</keyword>
<evidence type="ECO:0000313" key="3">
    <source>
        <dbReference type="Proteomes" id="UP000324705"/>
    </source>
</evidence>
<keyword evidence="1" id="KW-1133">Transmembrane helix</keyword>
<accession>A0A9R0X508</accession>
<dbReference type="Proteomes" id="UP000324705">
    <property type="component" value="Chromosome 5B"/>
</dbReference>
<dbReference type="EMBL" id="LT934120">
    <property type="protein sequence ID" value="VAI30214.1"/>
    <property type="molecule type" value="Genomic_DNA"/>
</dbReference>
<dbReference type="PANTHER" id="PTHR33512:SF14">
    <property type="entry name" value="EXPRESSED PROTEIN"/>
    <property type="match status" value="1"/>
</dbReference>
<proteinExistence type="predicted"/>